<reference evidence="1" key="1">
    <citation type="journal article" date="2017" name="PLoS Negl. Trop. Dis.">
        <title>Human Treponema pallidum 11q/j isolate belongs to subsp. endemicum but contains two loci with a sequence in TP0548 and TP0488 similar to subsp. pertenue and subsp. pallidum, respectively.</title>
        <authorList>
            <person name="Mikalova L."/>
            <person name="Strouhal M."/>
            <person name="Oppelt J."/>
            <person name="Grange P.A."/>
            <person name="Janier M."/>
            <person name="Benhaddou N."/>
            <person name="Dupin N."/>
            <person name="Smajs D."/>
        </authorList>
    </citation>
    <scope>NUCLEOTIDE SEQUENCE</scope>
    <source>
        <strain evidence="1">11q/j</strain>
    </source>
</reference>
<gene>
    <name evidence="1" type="ORF">TEND11qj_0547a</name>
</gene>
<protein>
    <submittedName>
        <fullName evidence="1">Uncharacterized protein</fullName>
    </submittedName>
</protein>
<accession>A0A1S6YGH0</accession>
<proteinExistence type="predicted"/>
<organism evidence="1">
    <name type="scientific">Treponema pallidum subsp. endemicum</name>
    <dbReference type="NCBI Taxonomy" id="53436"/>
    <lineage>
        <taxon>Bacteria</taxon>
        <taxon>Pseudomonadati</taxon>
        <taxon>Spirochaetota</taxon>
        <taxon>Spirochaetia</taxon>
        <taxon>Spirochaetales</taxon>
        <taxon>Treponemataceae</taxon>
        <taxon>Treponema</taxon>
    </lineage>
</organism>
<dbReference type="EMBL" id="KY120800">
    <property type="protein sequence ID" value="AQX44387.1"/>
    <property type="molecule type" value="Genomic_DNA"/>
</dbReference>
<evidence type="ECO:0000313" key="1">
    <source>
        <dbReference type="EMBL" id="AQX44387.1"/>
    </source>
</evidence>
<name>A0A1S6YGH0_TREPL</name>
<sequence length="70" mass="7975">MGARDNLNAIDLSHITHWGTKPDENWRAECTKGTQVMQGRGVVVSSSSFIYFEKDTLLFLRECVRMARSL</sequence>
<dbReference type="AlphaFoldDB" id="A0A1S6YGH0"/>